<reference evidence="2" key="1">
    <citation type="submission" date="2020-10" db="EMBL/GenBank/DDBJ databases">
        <title>Connecting structure to function with the recovery of over 1000 high-quality activated sludge metagenome-assembled genomes encoding full-length rRNA genes using long-read sequencing.</title>
        <authorList>
            <person name="Singleton C.M."/>
            <person name="Petriglieri F."/>
            <person name="Kristensen J.M."/>
            <person name="Kirkegaard R.H."/>
            <person name="Michaelsen T.Y."/>
            <person name="Andersen M.H."/>
            <person name="Karst S.M."/>
            <person name="Dueholm M.S."/>
            <person name="Nielsen P.H."/>
            <person name="Albertsen M."/>
        </authorList>
    </citation>
    <scope>NUCLEOTIDE SEQUENCE</scope>
    <source>
        <strain evidence="2">Ribe_18-Q3-R11-54_MAXAC.001</strain>
    </source>
</reference>
<accession>A0A9D7T9P3</accession>
<evidence type="ECO:0000256" key="1">
    <source>
        <dbReference type="SAM" id="MobiDB-lite"/>
    </source>
</evidence>
<proteinExistence type="predicted"/>
<dbReference type="AlphaFoldDB" id="A0A9D7T9P3"/>
<protein>
    <submittedName>
        <fullName evidence="2">Uncharacterized protein</fullName>
    </submittedName>
</protein>
<gene>
    <name evidence="2" type="ORF">IPP00_00225</name>
</gene>
<dbReference type="EMBL" id="JADKGK010000003">
    <property type="protein sequence ID" value="MBL0002483.1"/>
    <property type="molecule type" value="Genomic_DNA"/>
</dbReference>
<name>A0A9D7T9P3_9MICO</name>
<evidence type="ECO:0000313" key="2">
    <source>
        <dbReference type="EMBL" id="MBL0002483.1"/>
    </source>
</evidence>
<organism evidence="2 3">
    <name type="scientific">Candidatus Phosphoribacter hodrii</name>
    <dbReference type="NCBI Taxonomy" id="2953743"/>
    <lineage>
        <taxon>Bacteria</taxon>
        <taxon>Bacillati</taxon>
        <taxon>Actinomycetota</taxon>
        <taxon>Actinomycetes</taxon>
        <taxon>Micrococcales</taxon>
        <taxon>Dermatophilaceae</taxon>
        <taxon>Candidatus Phosphoribacter</taxon>
    </lineage>
</organism>
<sequence length="180" mass="17610">MPFGVDHGKGVSVGVGQIRSHSEVGEGGIPGTPGGRPREVAPGSARRAASSWAAAATAALPVTRNVGSPREQAAEATSVSALAYAVARPGAVAASSLSKAVGAPRDLRPRLAASKKAALTAANSVGAPSMAAHQSWAARGAASAIAAAKTIASSRARSGGRPASVATATRASTASRSWLI</sequence>
<feature type="region of interest" description="Disordered" evidence="1">
    <location>
        <begin position="156"/>
        <end position="180"/>
    </location>
</feature>
<evidence type="ECO:0000313" key="3">
    <source>
        <dbReference type="Proteomes" id="UP000886632"/>
    </source>
</evidence>
<comment type="caution">
    <text evidence="2">The sequence shown here is derived from an EMBL/GenBank/DDBJ whole genome shotgun (WGS) entry which is preliminary data.</text>
</comment>
<feature type="compositionally biased region" description="Gly residues" evidence="1">
    <location>
        <begin position="25"/>
        <end position="34"/>
    </location>
</feature>
<dbReference type="Proteomes" id="UP000886632">
    <property type="component" value="Unassembled WGS sequence"/>
</dbReference>
<feature type="region of interest" description="Disordered" evidence="1">
    <location>
        <begin position="1"/>
        <end position="44"/>
    </location>
</feature>